<sequence>MKVNPILDRKWIEDNFSTLAPWQQTAYQAFTTMIADDKNTYPCIPGRQGFLANHLRFSFIADPRTENAPHQLATAIQTYGMCSRNTGTYASLVTLFETPQDMQTQYTIEDYRQLFWNLLNQLTPLDPSPWPAEIPSQPTDPKWEFCFGGEPYFAFCATPAHQTRKSRRAENFLIAFQPRWVFTHINQSTHLGKTMKQAIRKRLIQYDGKPAHPDLKWYGEGDNLEWKQYFLSDDDLSPSKCPFQRLKEKQTYLH</sequence>
<gene>
    <name evidence="1" type="ORF">IC620_01950</name>
</gene>
<dbReference type="EMBL" id="JACXAH010000002">
    <property type="protein sequence ID" value="MBD1371121.1"/>
    <property type="molecule type" value="Genomic_DNA"/>
</dbReference>
<evidence type="ECO:0000313" key="1">
    <source>
        <dbReference type="EMBL" id="MBD1371121.1"/>
    </source>
</evidence>
<organism evidence="1 2">
    <name type="scientific">Polycladospora coralii</name>
    <dbReference type="NCBI Taxonomy" id="2771432"/>
    <lineage>
        <taxon>Bacteria</taxon>
        <taxon>Bacillati</taxon>
        <taxon>Bacillota</taxon>
        <taxon>Bacilli</taxon>
        <taxon>Bacillales</taxon>
        <taxon>Thermoactinomycetaceae</taxon>
        <taxon>Polycladospora</taxon>
    </lineage>
</organism>
<dbReference type="Pfam" id="PF08892">
    <property type="entry name" value="YqcI_YcgG"/>
    <property type="match status" value="1"/>
</dbReference>
<evidence type="ECO:0000313" key="2">
    <source>
        <dbReference type="Proteomes" id="UP000661691"/>
    </source>
</evidence>
<dbReference type="PANTHER" id="PTHR40045:SF1">
    <property type="entry name" value="YQCI_YCGG FAMILY PROTEIN"/>
    <property type="match status" value="1"/>
</dbReference>
<proteinExistence type="predicted"/>
<reference evidence="1" key="1">
    <citation type="submission" date="2020-09" db="EMBL/GenBank/DDBJ databases">
        <title>A novel bacterium of genus Hazenella, isolated from South China Sea.</title>
        <authorList>
            <person name="Huang H."/>
            <person name="Mo K."/>
            <person name="Hu Y."/>
        </authorList>
    </citation>
    <scope>NUCLEOTIDE SEQUENCE</scope>
    <source>
        <strain evidence="1">IB182357</strain>
    </source>
</reference>
<protein>
    <submittedName>
        <fullName evidence="1">YqcI/YcgG family protein</fullName>
    </submittedName>
</protein>
<dbReference type="Proteomes" id="UP000661691">
    <property type="component" value="Unassembled WGS sequence"/>
</dbReference>
<name>A0A926N735_9BACL</name>
<dbReference type="InterPro" id="IPR014988">
    <property type="entry name" value="Uncharacterised_YqcI/YcgG"/>
</dbReference>
<dbReference type="PANTHER" id="PTHR40045">
    <property type="entry name" value="YCGG FAMILY PROTEIN"/>
    <property type="match status" value="1"/>
</dbReference>
<dbReference type="AlphaFoldDB" id="A0A926N735"/>
<accession>A0A926N735</accession>
<comment type="caution">
    <text evidence="1">The sequence shown here is derived from an EMBL/GenBank/DDBJ whole genome shotgun (WGS) entry which is preliminary data.</text>
</comment>
<keyword evidence="2" id="KW-1185">Reference proteome</keyword>